<name>A0A1I5XYU7_HYMAR</name>
<dbReference type="Proteomes" id="UP000199029">
    <property type="component" value="Unassembled WGS sequence"/>
</dbReference>
<dbReference type="AlphaFoldDB" id="A0A1I5XYU7"/>
<protein>
    <recommendedName>
        <fullName evidence="3">SpoIIAA-like</fullName>
    </recommendedName>
</protein>
<sequence length="122" mass="14046">MTEEDLYPSYARLLAAAQEHGNCRFWLLDMRQRAWHSAAFAAWFSGLLAQQVVRELGAPVFVAYVASEEHRATIESISTAATLRKAAKSELYPHFFNNEKDAAEWLCYYQTHSEWKSRLQST</sequence>
<dbReference type="OrthoDB" id="884362at2"/>
<dbReference type="RefSeq" id="WP_143080147.1">
    <property type="nucleotide sequence ID" value="NZ_FOXS01000002.1"/>
</dbReference>
<evidence type="ECO:0000313" key="1">
    <source>
        <dbReference type="EMBL" id="SFQ37115.1"/>
    </source>
</evidence>
<accession>A0A1I5XYU7</accession>
<evidence type="ECO:0000313" key="2">
    <source>
        <dbReference type="Proteomes" id="UP000199029"/>
    </source>
</evidence>
<keyword evidence="2" id="KW-1185">Reference proteome</keyword>
<dbReference type="EMBL" id="FOXS01000002">
    <property type="protein sequence ID" value="SFQ37115.1"/>
    <property type="molecule type" value="Genomic_DNA"/>
</dbReference>
<evidence type="ECO:0008006" key="3">
    <source>
        <dbReference type="Google" id="ProtNLM"/>
    </source>
</evidence>
<organism evidence="1 2">
    <name type="scientific">Hymenobacter arizonensis</name>
    <name type="common">Siccationidurans arizonensis</name>
    <dbReference type="NCBI Taxonomy" id="1227077"/>
    <lineage>
        <taxon>Bacteria</taxon>
        <taxon>Pseudomonadati</taxon>
        <taxon>Bacteroidota</taxon>
        <taxon>Cytophagia</taxon>
        <taxon>Cytophagales</taxon>
        <taxon>Hymenobacteraceae</taxon>
        <taxon>Hymenobacter</taxon>
    </lineage>
</organism>
<proteinExistence type="predicted"/>
<gene>
    <name evidence="1" type="ORF">SAMN04515668_2124</name>
</gene>
<reference evidence="2" key="1">
    <citation type="submission" date="2016-10" db="EMBL/GenBank/DDBJ databases">
        <authorList>
            <person name="Varghese N."/>
            <person name="Submissions S."/>
        </authorList>
    </citation>
    <scope>NUCLEOTIDE SEQUENCE [LARGE SCALE GENOMIC DNA]</scope>
    <source>
        <strain evidence="2">OR362-8,ATCC BAA-1266,JCM 13504</strain>
    </source>
</reference>